<dbReference type="InterPro" id="IPR029062">
    <property type="entry name" value="Class_I_gatase-like"/>
</dbReference>
<dbReference type="EMBL" id="AP022557">
    <property type="protein sequence ID" value="BBW98122.1"/>
    <property type="molecule type" value="Genomic_DNA"/>
</dbReference>
<protein>
    <submittedName>
        <fullName evidence="3">Glutamine amidotransferase</fullName>
    </submittedName>
</protein>
<keyword evidence="4" id="KW-1185">Reference proteome</keyword>
<dbReference type="PANTHER" id="PTHR43418">
    <property type="entry name" value="MULTIFUNCTIONAL TRYPTOPHAN BIOSYNTHESIS PROTEIN-RELATED"/>
    <property type="match status" value="1"/>
</dbReference>
<dbReference type="PRINTS" id="PR00096">
    <property type="entry name" value="GATASE"/>
</dbReference>
<dbReference type="PANTHER" id="PTHR43418:SF4">
    <property type="entry name" value="MULTIFUNCTIONAL TRYPTOPHAN BIOSYNTHESIS PROTEIN"/>
    <property type="match status" value="1"/>
</dbReference>
<dbReference type="GO" id="GO:0005829">
    <property type="term" value="C:cytosol"/>
    <property type="evidence" value="ECO:0007669"/>
    <property type="project" value="TreeGrafter"/>
</dbReference>
<evidence type="ECO:0000256" key="1">
    <source>
        <dbReference type="ARBA" id="ARBA00022962"/>
    </source>
</evidence>
<dbReference type="RefSeq" id="WP_033022345.1">
    <property type="nucleotide sequence ID" value="NZ_AP022557.1"/>
</dbReference>
<dbReference type="InterPro" id="IPR017926">
    <property type="entry name" value="GATASE"/>
</dbReference>
<dbReference type="Pfam" id="PF00117">
    <property type="entry name" value="GATase"/>
    <property type="match status" value="1"/>
</dbReference>
<dbReference type="GO" id="GO:0016740">
    <property type="term" value="F:transferase activity"/>
    <property type="evidence" value="ECO:0007669"/>
    <property type="project" value="UniProtKB-KW"/>
</dbReference>
<evidence type="ECO:0000259" key="2">
    <source>
        <dbReference type="Pfam" id="PF00117"/>
    </source>
</evidence>
<gene>
    <name evidence="3" type="ORF">GsuE55_29550</name>
</gene>
<accession>A0A679FNC9</accession>
<dbReference type="GO" id="GO:0000162">
    <property type="term" value="P:L-tryptophan biosynthetic process"/>
    <property type="evidence" value="ECO:0007669"/>
    <property type="project" value="TreeGrafter"/>
</dbReference>
<feature type="domain" description="Glutamine amidotransferase" evidence="2">
    <location>
        <begin position="3"/>
        <end position="185"/>
    </location>
</feature>
<dbReference type="InterPro" id="IPR006221">
    <property type="entry name" value="TrpG/PapA_dom"/>
</dbReference>
<dbReference type="AlphaFoldDB" id="A0A679FNC9"/>
<dbReference type="NCBIfam" id="NF005799">
    <property type="entry name" value="PRK07649.1"/>
    <property type="match status" value="1"/>
</dbReference>
<dbReference type="CDD" id="cd01743">
    <property type="entry name" value="GATase1_Anthranilate_Synthase"/>
    <property type="match status" value="1"/>
</dbReference>
<dbReference type="InterPro" id="IPR050472">
    <property type="entry name" value="Anth_synth/Amidotransfase"/>
</dbReference>
<dbReference type="NCBIfam" id="TIGR00566">
    <property type="entry name" value="trpG_papA"/>
    <property type="match status" value="1"/>
</dbReference>
<dbReference type="Gene3D" id="3.40.50.880">
    <property type="match status" value="1"/>
</dbReference>
<evidence type="ECO:0000313" key="3">
    <source>
        <dbReference type="EMBL" id="BBW98122.1"/>
    </source>
</evidence>
<dbReference type="PRINTS" id="PR00097">
    <property type="entry name" value="ANTSNTHASEII"/>
</dbReference>
<reference evidence="4" key="1">
    <citation type="journal article" date="2020" name="Microbiol. Resour. Announc.">
        <title>Complete Genome Sequence of Geobacillus sp. Strain E55-1, Isolated from Mine Geyser in Japan.</title>
        <authorList>
            <person name="Miyazaki K."/>
            <person name="Hase E."/>
            <person name="Tokito N."/>
        </authorList>
    </citation>
    <scope>NUCLEOTIDE SEQUENCE [LARGE SCALE GENOMIC DNA]</scope>
    <source>
        <strain evidence="4">E55-1</strain>
    </source>
</reference>
<dbReference type="PRINTS" id="PR00099">
    <property type="entry name" value="CPSGATASE"/>
</dbReference>
<dbReference type="GO" id="GO:0004049">
    <property type="term" value="F:anthranilate synthase activity"/>
    <property type="evidence" value="ECO:0007669"/>
    <property type="project" value="TreeGrafter"/>
</dbReference>
<dbReference type="SUPFAM" id="SSF52317">
    <property type="entry name" value="Class I glutamine amidotransferase-like"/>
    <property type="match status" value="1"/>
</dbReference>
<dbReference type="PROSITE" id="PS51273">
    <property type="entry name" value="GATASE_TYPE_1"/>
    <property type="match status" value="1"/>
</dbReference>
<dbReference type="Proteomes" id="UP000501421">
    <property type="component" value="Chromosome"/>
</dbReference>
<sequence>MIVMIDNYDSFTYNLVQYLGVLGEELIVKRNDEITVAEIERLRPDFIMISPGPCTPNEAGVSLEVIDRFAGQIPIFGVCLGHQAIAQAFGGRVVRAPRLMHGKTSSVYHDGETIFRGVPNPFTATRYHSLIVEKETLPDCFVVSAWTEEEEVMAIRHQTLPVEGVQFHPESIMTSHGMQLLKNFIDTYKKA</sequence>
<dbReference type="FunFam" id="3.40.50.880:FF:000003">
    <property type="entry name" value="Anthranilate synthase component II"/>
    <property type="match status" value="1"/>
</dbReference>
<organism evidence="3 4">
    <name type="scientific">Geobacillus subterraneus</name>
    <dbReference type="NCBI Taxonomy" id="129338"/>
    <lineage>
        <taxon>Bacteria</taxon>
        <taxon>Bacillati</taxon>
        <taxon>Bacillota</taxon>
        <taxon>Bacilli</taxon>
        <taxon>Bacillales</taxon>
        <taxon>Anoxybacillaceae</taxon>
        <taxon>Geobacillus</taxon>
    </lineage>
</organism>
<evidence type="ECO:0000313" key="4">
    <source>
        <dbReference type="Proteomes" id="UP000501421"/>
    </source>
</evidence>
<keyword evidence="1 3" id="KW-0315">Glutamine amidotransferase</keyword>
<name>A0A679FNC9_9BACL</name>
<proteinExistence type="predicted"/>